<evidence type="ECO:0000256" key="9">
    <source>
        <dbReference type="ARBA" id="ARBA00022884"/>
    </source>
</evidence>
<evidence type="ECO:0000256" key="8">
    <source>
        <dbReference type="ARBA" id="ARBA00022840"/>
    </source>
</evidence>
<organism evidence="15 16">
    <name type="scientific">Laccaria amethystina LaAM-08-1</name>
    <dbReference type="NCBI Taxonomy" id="1095629"/>
    <lineage>
        <taxon>Eukaryota</taxon>
        <taxon>Fungi</taxon>
        <taxon>Dikarya</taxon>
        <taxon>Basidiomycota</taxon>
        <taxon>Agaricomycotina</taxon>
        <taxon>Agaricomycetes</taxon>
        <taxon>Agaricomycetidae</taxon>
        <taxon>Agaricales</taxon>
        <taxon>Agaricineae</taxon>
        <taxon>Hydnangiaceae</taxon>
        <taxon>Laccaria</taxon>
    </lineage>
</organism>
<keyword evidence="6" id="KW-0378">Hydrolase</keyword>
<reference evidence="16" key="2">
    <citation type="submission" date="2015-01" db="EMBL/GenBank/DDBJ databases">
        <title>Evolutionary Origins and Diversification of the Mycorrhizal Mutualists.</title>
        <authorList>
            <consortium name="DOE Joint Genome Institute"/>
            <consortium name="Mycorrhizal Genomics Consortium"/>
            <person name="Kohler A."/>
            <person name="Kuo A."/>
            <person name="Nagy L.G."/>
            <person name="Floudas D."/>
            <person name="Copeland A."/>
            <person name="Barry K.W."/>
            <person name="Cichocki N."/>
            <person name="Veneault-Fourrey C."/>
            <person name="LaButti K."/>
            <person name="Lindquist E.A."/>
            <person name="Lipzen A."/>
            <person name="Lundell T."/>
            <person name="Morin E."/>
            <person name="Murat C."/>
            <person name="Riley R."/>
            <person name="Ohm R."/>
            <person name="Sun H."/>
            <person name="Tunlid A."/>
            <person name="Henrissat B."/>
            <person name="Grigoriev I.V."/>
            <person name="Hibbett D.S."/>
            <person name="Martin F."/>
        </authorList>
    </citation>
    <scope>NUCLEOTIDE SEQUENCE [LARGE SCALE GENOMIC DNA]</scope>
    <source>
        <strain evidence="16">LaAM-08-1</strain>
    </source>
</reference>
<dbReference type="InterPro" id="IPR026122">
    <property type="entry name" value="MOV-10/SDE3_DEXXQ/H-box"/>
</dbReference>
<evidence type="ECO:0000256" key="7">
    <source>
        <dbReference type="ARBA" id="ARBA00022806"/>
    </source>
</evidence>
<dbReference type="Gene3D" id="3.40.50.300">
    <property type="entry name" value="P-loop containing nucleotide triphosphate hydrolases"/>
    <property type="match status" value="2"/>
</dbReference>
<dbReference type="STRING" id="1095629.A0A0C9Y438"/>
<keyword evidence="4" id="KW-0963">Cytoplasm</keyword>
<dbReference type="Pfam" id="PF13087">
    <property type="entry name" value="AAA_12"/>
    <property type="match status" value="1"/>
</dbReference>
<dbReference type="AlphaFoldDB" id="A0A0C9Y438"/>
<evidence type="ECO:0000256" key="2">
    <source>
        <dbReference type="ARBA" id="ARBA00005601"/>
    </source>
</evidence>
<feature type="domain" description="DNA2/NAM7 helicase-like C-terminal" evidence="13">
    <location>
        <begin position="654"/>
        <end position="841"/>
    </location>
</feature>
<evidence type="ECO:0000256" key="1">
    <source>
        <dbReference type="ARBA" id="ARBA00004331"/>
    </source>
</evidence>
<reference evidence="15 16" key="1">
    <citation type="submission" date="2014-04" db="EMBL/GenBank/DDBJ databases">
        <authorList>
            <consortium name="DOE Joint Genome Institute"/>
            <person name="Kuo A."/>
            <person name="Kohler A."/>
            <person name="Nagy L.G."/>
            <person name="Floudas D."/>
            <person name="Copeland A."/>
            <person name="Barry K.W."/>
            <person name="Cichocki N."/>
            <person name="Veneault-Fourrey C."/>
            <person name="LaButti K."/>
            <person name="Lindquist E.A."/>
            <person name="Lipzen A."/>
            <person name="Lundell T."/>
            <person name="Morin E."/>
            <person name="Murat C."/>
            <person name="Sun H."/>
            <person name="Tunlid A."/>
            <person name="Henrissat B."/>
            <person name="Grigoriev I.V."/>
            <person name="Hibbett D.S."/>
            <person name="Martin F."/>
            <person name="Nordberg H.P."/>
            <person name="Cantor M.N."/>
            <person name="Hua S.X."/>
        </authorList>
    </citation>
    <scope>NUCLEOTIDE SEQUENCE [LARGE SCALE GENOMIC DNA]</scope>
    <source>
        <strain evidence="15 16">LaAM-08-1</strain>
    </source>
</reference>
<keyword evidence="5" id="KW-0547">Nucleotide-binding</keyword>
<keyword evidence="16" id="KW-1185">Reference proteome</keyword>
<dbReference type="Pfam" id="PF21634">
    <property type="entry name" value="MOV-10_beta-barrel"/>
    <property type="match status" value="1"/>
</dbReference>
<evidence type="ECO:0000256" key="5">
    <source>
        <dbReference type="ARBA" id="ARBA00022741"/>
    </source>
</evidence>
<dbReference type="PANTHER" id="PTHR45418">
    <property type="entry name" value="CANCER/TESTIS ANTIGEN 55"/>
    <property type="match status" value="1"/>
</dbReference>
<dbReference type="Proteomes" id="UP000054477">
    <property type="component" value="Unassembled WGS sequence"/>
</dbReference>
<feature type="domain" description="Helicase MOV-10-like beta-barrel" evidence="14">
    <location>
        <begin position="307"/>
        <end position="387"/>
    </location>
</feature>
<evidence type="ECO:0000256" key="3">
    <source>
        <dbReference type="ARBA" id="ARBA00012552"/>
    </source>
</evidence>
<dbReference type="GO" id="GO:0036464">
    <property type="term" value="C:cytoplasmic ribonucleoprotein granule"/>
    <property type="evidence" value="ECO:0007669"/>
    <property type="project" value="UniProtKB-SubCell"/>
</dbReference>
<dbReference type="Pfam" id="PF13086">
    <property type="entry name" value="AAA_11"/>
    <property type="match status" value="2"/>
</dbReference>
<dbReference type="EMBL" id="KN838566">
    <property type="protein sequence ID" value="KIK04852.1"/>
    <property type="molecule type" value="Genomic_DNA"/>
</dbReference>
<evidence type="ECO:0000259" key="14">
    <source>
        <dbReference type="Pfam" id="PF21634"/>
    </source>
</evidence>
<evidence type="ECO:0000256" key="10">
    <source>
        <dbReference type="ARBA" id="ARBA00023158"/>
    </source>
</evidence>
<comment type="similarity">
    <text evidence="2">Belongs to the DNA2/NAM7 helicase family. SDE3 subfamily.</text>
</comment>
<dbReference type="GO" id="GO:0016787">
    <property type="term" value="F:hydrolase activity"/>
    <property type="evidence" value="ECO:0007669"/>
    <property type="project" value="UniProtKB-KW"/>
</dbReference>
<evidence type="ECO:0000259" key="12">
    <source>
        <dbReference type="Pfam" id="PF13086"/>
    </source>
</evidence>
<dbReference type="InterPro" id="IPR041679">
    <property type="entry name" value="DNA2/NAM7-like_C"/>
</dbReference>
<dbReference type="GO" id="GO:0003723">
    <property type="term" value="F:RNA binding"/>
    <property type="evidence" value="ECO:0007669"/>
    <property type="project" value="UniProtKB-KW"/>
</dbReference>
<dbReference type="OrthoDB" id="6513042at2759"/>
<feature type="domain" description="DNA2/NAM7 helicase helicase" evidence="12">
    <location>
        <begin position="438"/>
        <end position="518"/>
    </location>
</feature>
<evidence type="ECO:0000256" key="4">
    <source>
        <dbReference type="ARBA" id="ARBA00022490"/>
    </source>
</evidence>
<dbReference type="SUPFAM" id="SSF52540">
    <property type="entry name" value="P-loop containing nucleoside triphosphate hydrolases"/>
    <property type="match status" value="1"/>
</dbReference>
<dbReference type="PANTHER" id="PTHR45418:SF1">
    <property type="entry name" value="CANCER_TESTIS ANTIGEN 55"/>
    <property type="match status" value="1"/>
</dbReference>
<evidence type="ECO:0000259" key="13">
    <source>
        <dbReference type="Pfam" id="PF13087"/>
    </source>
</evidence>
<dbReference type="InterPro" id="IPR041677">
    <property type="entry name" value="DNA2/NAM7_AAA_11"/>
</dbReference>
<keyword evidence="9" id="KW-0694">RNA-binding</keyword>
<dbReference type="GO" id="GO:0005524">
    <property type="term" value="F:ATP binding"/>
    <property type="evidence" value="ECO:0007669"/>
    <property type="project" value="UniProtKB-KW"/>
</dbReference>
<gene>
    <name evidence="15" type="ORF">K443DRAFT_130614</name>
</gene>
<dbReference type="InterPro" id="IPR049080">
    <property type="entry name" value="MOV-10-like_beta-barrel"/>
</dbReference>
<comment type="catalytic activity">
    <reaction evidence="11">
        <text>ATP + H2O = ADP + phosphate + H(+)</text>
        <dbReference type="Rhea" id="RHEA:13065"/>
        <dbReference type="ChEBI" id="CHEBI:15377"/>
        <dbReference type="ChEBI" id="CHEBI:15378"/>
        <dbReference type="ChEBI" id="CHEBI:30616"/>
        <dbReference type="ChEBI" id="CHEBI:43474"/>
        <dbReference type="ChEBI" id="CHEBI:456216"/>
        <dbReference type="EC" id="3.6.4.13"/>
    </reaction>
</comment>
<protein>
    <recommendedName>
        <fullName evidence="3">RNA helicase</fullName>
        <ecNumber evidence="3">3.6.4.13</ecNumber>
    </recommendedName>
</protein>
<feature type="domain" description="DNA2/NAM7 helicase helicase" evidence="12">
    <location>
        <begin position="553"/>
        <end position="623"/>
    </location>
</feature>
<dbReference type="GO" id="GO:0032574">
    <property type="term" value="F:5'-3' RNA helicase activity"/>
    <property type="evidence" value="ECO:0007669"/>
    <property type="project" value="InterPro"/>
</dbReference>
<keyword evidence="8" id="KW-0067">ATP-binding</keyword>
<sequence>MGSWHQHVAGQKHVARAKTQALAPNIEPEPEAVTNNNQRNCSICQQIVRRTAWNQHLLSVKHRRKEAFTKYKAALDEAGKDKNGVSIEGTFDFDFVDPAVGAMGLQSTVTIKTSLPFSKSVLVEAKLASSQGPRVSASCFAATINGDDRKVISGRPITLKIMFKQSHIGRYEDRLELLFEDTQLKKQFIISRTLKAIVGNKTDHEALKPKSPYIPRPQTTRQAEKKIVEGVAPPALDAIPYVGRLPRAEIPKPLLSILSGSETVSQQISHIRRVFIPQSFNSDTYGRRFKHLLWIEEFKMELDLARYDMHNITLSRHKSFYLLQVPGLAEKRPSVLVGDQILVQKVGAPEGHWYQGRVHDVRQAEVRLRFHKSFGESSNKQPFNVRFKLNRIPVKRQHQAMDTDFTQDRVLFPLAAHVLSSDTTGIGPIKVFNSLIGSNKPQLLAVESVVNQAPGSPPFVVFGPPGTGKTITIVEAILQLLHTNPQARILACAPSNSAADLIAERLSVGLNPDQLFRFVAPSRFKDQIPDVVKPYTYTQKDGHFSVPSIPRMKEFKVIVSTCVSASVVSGIGMARGHFTHIFIDEAGQATEPEAFVSIKMMADNKTNVVLSGDPKQLGPIIRSGVARELGLEMSYLDRLMGREVYSVEGGNASGRTVVKLVKNFRSHNAILQFPNERFYNGDLQPCANPAIINAYLKSSYLPSKKFPIVFHAVSGKDDREASSPSYFNIDEVLQVKDYVQRLCADRRFITTGKDIGVIAPYHAQCLKLRKALRTVSDGVKVGSVEEFQGQERKVIIISTVRSSREFVEYDLRHTLGFVANPRRFNVAVTRAQALLIVVGDPQVLSLDPLWRSFLNYIHNNGGWTGPGITWDPTAPVDEAGGYDSAIREAAKLDMSDFARRMGEMMLSGDEEADEGVDRPWRDVE</sequence>
<dbReference type="InterPro" id="IPR047187">
    <property type="entry name" value="SF1_C_Upf1"/>
</dbReference>
<evidence type="ECO:0000313" key="15">
    <source>
        <dbReference type="EMBL" id="KIK04852.1"/>
    </source>
</evidence>
<accession>A0A0C9Y438</accession>
<dbReference type="GO" id="GO:0031047">
    <property type="term" value="P:regulatory ncRNA-mediated gene silencing"/>
    <property type="evidence" value="ECO:0007669"/>
    <property type="project" value="UniProtKB-KW"/>
</dbReference>
<dbReference type="CDD" id="cd18808">
    <property type="entry name" value="SF1_C_Upf1"/>
    <property type="match status" value="1"/>
</dbReference>
<dbReference type="HOGENOM" id="CLU_001666_6_3_1"/>
<dbReference type="InterPro" id="IPR027417">
    <property type="entry name" value="P-loop_NTPase"/>
</dbReference>
<keyword evidence="10" id="KW-0943">RNA-mediated gene silencing</keyword>
<keyword evidence="7" id="KW-0347">Helicase</keyword>
<dbReference type="CDD" id="cd18038">
    <property type="entry name" value="DEXXQc_Helz-like"/>
    <property type="match status" value="1"/>
</dbReference>
<dbReference type="FunFam" id="3.40.50.300:FF:000608">
    <property type="entry name" value="Mov10 RISC complex RNA helicase"/>
    <property type="match status" value="1"/>
</dbReference>
<name>A0A0C9Y438_9AGAR</name>
<evidence type="ECO:0000313" key="16">
    <source>
        <dbReference type="Proteomes" id="UP000054477"/>
    </source>
</evidence>
<proteinExistence type="inferred from homology"/>
<dbReference type="EC" id="3.6.4.13" evidence="3"/>
<comment type="subcellular location">
    <subcellularLocation>
        <location evidence="1">Cytoplasm</location>
        <location evidence="1">Cytoplasmic ribonucleoprotein granule</location>
    </subcellularLocation>
</comment>
<evidence type="ECO:0000256" key="6">
    <source>
        <dbReference type="ARBA" id="ARBA00022801"/>
    </source>
</evidence>
<evidence type="ECO:0000256" key="11">
    <source>
        <dbReference type="ARBA" id="ARBA00047984"/>
    </source>
</evidence>